<feature type="domain" description="Protein kinase" evidence="3">
    <location>
        <begin position="31"/>
        <end position="216"/>
    </location>
</feature>
<organism evidence="4 5">
    <name type="scientific">Porites evermanni</name>
    <dbReference type="NCBI Taxonomy" id="104178"/>
    <lineage>
        <taxon>Eukaryota</taxon>
        <taxon>Metazoa</taxon>
        <taxon>Cnidaria</taxon>
        <taxon>Anthozoa</taxon>
        <taxon>Hexacorallia</taxon>
        <taxon>Scleractinia</taxon>
        <taxon>Fungiina</taxon>
        <taxon>Poritidae</taxon>
        <taxon>Porites</taxon>
    </lineage>
</organism>
<dbReference type="InterPro" id="IPR020635">
    <property type="entry name" value="Tyr_kinase_cat_dom"/>
</dbReference>
<name>A0ABN8QH27_9CNID</name>
<dbReference type="SMART" id="SM00219">
    <property type="entry name" value="TyrKc"/>
    <property type="match status" value="1"/>
</dbReference>
<feature type="non-terminal residue" evidence="4">
    <location>
        <position position="216"/>
    </location>
</feature>
<dbReference type="Gene3D" id="1.10.510.10">
    <property type="entry name" value="Transferase(Phosphotransferase) domain 1"/>
    <property type="match status" value="1"/>
</dbReference>
<dbReference type="PROSITE" id="PS50011">
    <property type="entry name" value="PROTEIN_KINASE_DOM"/>
    <property type="match status" value="1"/>
</dbReference>
<dbReference type="InterPro" id="IPR050198">
    <property type="entry name" value="Non-receptor_tyrosine_kinases"/>
</dbReference>
<reference evidence="4 5" key="1">
    <citation type="submission" date="2022-05" db="EMBL/GenBank/DDBJ databases">
        <authorList>
            <consortium name="Genoscope - CEA"/>
            <person name="William W."/>
        </authorList>
    </citation>
    <scope>NUCLEOTIDE SEQUENCE [LARGE SCALE GENOMIC DNA]</scope>
</reference>
<gene>
    <name evidence="4" type="ORF">PEVE_00004971</name>
</gene>
<dbReference type="Pfam" id="PF07714">
    <property type="entry name" value="PK_Tyr_Ser-Thr"/>
    <property type="match status" value="1"/>
</dbReference>
<dbReference type="InterPro" id="IPR008266">
    <property type="entry name" value="Tyr_kinase_AS"/>
</dbReference>
<dbReference type="Gene3D" id="3.30.200.20">
    <property type="entry name" value="Phosphorylase Kinase, domain 1"/>
    <property type="match status" value="1"/>
</dbReference>
<dbReference type="EMBL" id="CALNXI010001313">
    <property type="protein sequence ID" value="CAH3164455.1"/>
    <property type="molecule type" value="Genomic_DNA"/>
</dbReference>
<comment type="caution">
    <text evidence="4">The sequence shown here is derived from an EMBL/GenBank/DDBJ whole genome shotgun (WGS) entry which is preliminary data.</text>
</comment>
<evidence type="ECO:0000256" key="2">
    <source>
        <dbReference type="ARBA" id="ARBA00022840"/>
    </source>
</evidence>
<dbReference type="PANTHER" id="PTHR24418">
    <property type="entry name" value="TYROSINE-PROTEIN KINASE"/>
    <property type="match status" value="1"/>
</dbReference>
<accession>A0ABN8QH27</accession>
<evidence type="ECO:0000259" key="3">
    <source>
        <dbReference type="PROSITE" id="PS50011"/>
    </source>
</evidence>
<dbReference type="InterPro" id="IPR001245">
    <property type="entry name" value="Ser-Thr/Tyr_kinase_cat_dom"/>
</dbReference>
<dbReference type="InterPro" id="IPR000719">
    <property type="entry name" value="Prot_kinase_dom"/>
</dbReference>
<proteinExistence type="predicted"/>
<sequence>LVTRLRQPPSFGQAPVAAFGHDVWEIPRSEIVLGKVLDSGAFGTVRQGWWQGTPVAVKMRKEVPMSKDVMSEDDFINEAKVMTKLHHPHVVQLFGVCSEKPIYIITEFMTQGCLLAYLRKHQNHLQPPQMTEMVRQVAYAMTYLESRNFIHRDLAARNCLIGDNNIVKVANFHSARYVIDDEYTAPEGTKFPIKWAPPEVILYTKFSSKSDIWAFG</sequence>
<evidence type="ECO:0000313" key="5">
    <source>
        <dbReference type="Proteomes" id="UP001159427"/>
    </source>
</evidence>
<dbReference type="PRINTS" id="PR00109">
    <property type="entry name" value="TYRKINASE"/>
</dbReference>
<protein>
    <recommendedName>
        <fullName evidence="3">Protein kinase domain-containing protein</fullName>
    </recommendedName>
</protein>
<dbReference type="PROSITE" id="PS00109">
    <property type="entry name" value="PROTEIN_KINASE_TYR"/>
    <property type="match status" value="1"/>
</dbReference>
<feature type="non-terminal residue" evidence="4">
    <location>
        <position position="1"/>
    </location>
</feature>
<evidence type="ECO:0000313" key="4">
    <source>
        <dbReference type="EMBL" id="CAH3164455.1"/>
    </source>
</evidence>
<dbReference type="InterPro" id="IPR011009">
    <property type="entry name" value="Kinase-like_dom_sf"/>
</dbReference>
<evidence type="ECO:0000256" key="1">
    <source>
        <dbReference type="ARBA" id="ARBA00022741"/>
    </source>
</evidence>
<dbReference type="Proteomes" id="UP001159427">
    <property type="component" value="Unassembled WGS sequence"/>
</dbReference>
<dbReference type="SUPFAM" id="SSF56112">
    <property type="entry name" value="Protein kinase-like (PK-like)"/>
    <property type="match status" value="1"/>
</dbReference>
<keyword evidence="5" id="KW-1185">Reference proteome</keyword>
<keyword evidence="2" id="KW-0067">ATP-binding</keyword>
<keyword evidence="1" id="KW-0547">Nucleotide-binding</keyword>